<name>A0A177N5C5_9GAMM</name>
<dbReference type="PROSITE" id="PS50943">
    <property type="entry name" value="HTH_CROC1"/>
    <property type="match status" value="1"/>
</dbReference>
<dbReference type="NCBIfam" id="TIGR03070">
    <property type="entry name" value="couple_hipB"/>
    <property type="match status" value="1"/>
</dbReference>
<dbReference type="InterPro" id="IPR017507">
    <property type="entry name" value="Tscrpt_reg_HipB-like"/>
</dbReference>
<comment type="caution">
    <text evidence="2">The sequence shown here is derived from an EMBL/GenBank/DDBJ whole genome shotgun (WGS) entry which is preliminary data.</text>
</comment>
<dbReference type="InterPro" id="IPR001387">
    <property type="entry name" value="Cro/C1-type_HTH"/>
</dbReference>
<dbReference type="InterPro" id="IPR010982">
    <property type="entry name" value="Lambda_DNA-bd_dom_sf"/>
</dbReference>
<protein>
    <submittedName>
        <fullName evidence="2">Transcriptional regulator</fullName>
    </submittedName>
</protein>
<organism evidence="2 3">
    <name type="scientific">Methylomonas koyamae</name>
    <dbReference type="NCBI Taxonomy" id="702114"/>
    <lineage>
        <taxon>Bacteria</taxon>
        <taxon>Pseudomonadati</taxon>
        <taxon>Pseudomonadota</taxon>
        <taxon>Gammaproteobacteria</taxon>
        <taxon>Methylococcales</taxon>
        <taxon>Methylococcaceae</taxon>
        <taxon>Methylomonas</taxon>
    </lineage>
</organism>
<dbReference type="OrthoDB" id="9156632at2"/>
<reference evidence="2 3" key="1">
    <citation type="submission" date="2016-03" db="EMBL/GenBank/DDBJ databases">
        <authorList>
            <person name="Ploux O."/>
        </authorList>
    </citation>
    <scope>NUCLEOTIDE SEQUENCE [LARGE SCALE GENOMIC DNA]</scope>
    <source>
        <strain evidence="2 3">R-45378</strain>
    </source>
</reference>
<dbReference type="Pfam" id="PF01381">
    <property type="entry name" value="HTH_3"/>
    <property type="match status" value="1"/>
</dbReference>
<dbReference type="SUPFAM" id="SSF47413">
    <property type="entry name" value="lambda repressor-like DNA-binding domains"/>
    <property type="match status" value="1"/>
</dbReference>
<evidence type="ECO:0000313" key="3">
    <source>
        <dbReference type="Proteomes" id="UP000077857"/>
    </source>
</evidence>
<dbReference type="SMART" id="SM00530">
    <property type="entry name" value="HTH_XRE"/>
    <property type="match status" value="1"/>
</dbReference>
<feature type="domain" description="HTH cro/C1-type" evidence="1">
    <location>
        <begin position="21"/>
        <end position="75"/>
    </location>
</feature>
<proteinExistence type="predicted"/>
<dbReference type="CDD" id="cd00093">
    <property type="entry name" value="HTH_XRE"/>
    <property type="match status" value="1"/>
</dbReference>
<dbReference type="AlphaFoldDB" id="A0A177N5C5"/>
<dbReference type="Proteomes" id="UP000077857">
    <property type="component" value="Unassembled WGS sequence"/>
</dbReference>
<sequence length="79" mass="8553">MTNPKPPLGNIQNAMDLGKMVASQRKAQGLTQSDLAGLAQTGTRFISDLENGKGTLQFDKVMHILNLLGLDVVIMDRQS</sequence>
<gene>
    <name evidence="2" type="ORF">A1507_18685</name>
</gene>
<evidence type="ECO:0000259" key="1">
    <source>
        <dbReference type="PROSITE" id="PS50943"/>
    </source>
</evidence>
<dbReference type="Gene3D" id="1.10.260.40">
    <property type="entry name" value="lambda repressor-like DNA-binding domains"/>
    <property type="match status" value="1"/>
</dbReference>
<dbReference type="RefSeq" id="WP_064041746.1">
    <property type="nucleotide sequence ID" value="NZ_LUUJ01000106.1"/>
</dbReference>
<evidence type="ECO:0000313" key="2">
    <source>
        <dbReference type="EMBL" id="OAI12794.1"/>
    </source>
</evidence>
<dbReference type="GO" id="GO:0003677">
    <property type="term" value="F:DNA binding"/>
    <property type="evidence" value="ECO:0007669"/>
    <property type="project" value="InterPro"/>
</dbReference>
<accession>A0A177N5C5</accession>
<dbReference type="EMBL" id="LUUJ01000106">
    <property type="protein sequence ID" value="OAI12794.1"/>
    <property type="molecule type" value="Genomic_DNA"/>
</dbReference>